<dbReference type="InterPro" id="IPR011701">
    <property type="entry name" value="MFS"/>
</dbReference>
<dbReference type="RefSeq" id="WP_166857721.1">
    <property type="nucleotide sequence ID" value="NZ_CP063989.1"/>
</dbReference>
<feature type="transmembrane region" description="Helical" evidence="5">
    <location>
        <begin position="27"/>
        <end position="52"/>
    </location>
</feature>
<feature type="transmembrane region" description="Helical" evidence="5">
    <location>
        <begin position="185"/>
        <end position="204"/>
    </location>
</feature>
<dbReference type="Proteomes" id="UP000594637">
    <property type="component" value="Chromosome"/>
</dbReference>
<dbReference type="GO" id="GO:0035435">
    <property type="term" value="P:phosphate ion transmembrane transport"/>
    <property type="evidence" value="ECO:0007669"/>
    <property type="project" value="TreeGrafter"/>
</dbReference>
<evidence type="ECO:0000256" key="5">
    <source>
        <dbReference type="SAM" id="Phobius"/>
    </source>
</evidence>
<feature type="transmembrane region" description="Helical" evidence="5">
    <location>
        <begin position="95"/>
        <end position="114"/>
    </location>
</feature>
<keyword evidence="8" id="KW-1185">Reference proteome</keyword>
<feature type="transmembrane region" description="Helical" evidence="5">
    <location>
        <begin position="64"/>
        <end position="88"/>
    </location>
</feature>
<dbReference type="SUPFAM" id="SSF103473">
    <property type="entry name" value="MFS general substrate transporter"/>
    <property type="match status" value="1"/>
</dbReference>
<organism evidence="7 8">
    <name type="scientific">Actinomyces respiraculi</name>
    <dbReference type="NCBI Taxonomy" id="2744574"/>
    <lineage>
        <taxon>Bacteria</taxon>
        <taxon>Bacillati</taxon>
        <taxon>Actinomycetota</taxon>
        <taxon>Actinomycetes</taxon>
        <taxon>Actinomycetales</taxon>
        <taxon>Actinomycetaceae</taxon>
        <taxon>Actinomyces</taxon>
    </lineage>
</organism>
<keyword evidence="2 5" id="KW-0812">Transmembrane</keyword>
<dbReference type="KEGG" id="arep:ID810_04985"/>
<comment type="subcellular location">
    <subcellularLocation>
        <location evidence="1">Cell membrane</location>
        <topology evidence="1">Multi-pass membrane protein</topology>
    </subcellularLocation>
</comment>
<evidence type="ECO:0000313" key="8">
    <source>
        <dbReference type="Proteomes" id="UP000594637"/>
    </source>
</evidence>
<feature type="domain" description="Major facilitator superfamily (MFS) profile" evidence="6">
    <location>
        <begin position="30"/>
        <end position="438"/>
    </location>
</feature>
<feature type="transmembrane region" description="Helical" evidence="5">
    <location>
        <begin position="251"/>
        <end position="273"/>
    </location>
</feature>
<dbReference type="PANTHER" id="PTHR43826">
    <property type="entry name" value="GLUCOSE-6-PHOSPHATE EXCHANGER SLC37A4"/>
    <property type="match status" value="1"/>
</dbReference>
<evidence type="ECO:0000259" key="6">
    <source>
        <dbReference type="PROSITE" id="PS50850"/>
    </source>
</evidence>
<sequence length="450" mass="46355">MRAQSPSVEQPGHGEASPVFRPGGARAWIVFLAAAFIYVLAVAARTSFAVAVPQAGDRFPGGSGVLAFFVVLQLAVYATAQVPVGLLLDRYGARRVLISGAVIVALGQALLALADTVGLAVAARVLVGAGDATAFIGTLRLIPAWFPLGRVPLMSQMVSVFGQVGQVISAVPFLLVLHARGWAPAFLALSGLGLGVALVALAVLRDAPAGGSFAVGTPDRMQEGHPATTSARQRESVGRTIAVLLSRPGTWLGFFTHWVGMMPAAVLTLMWGLSWMTQGLGVSATTASAALSASTLAGVVGSLVAGVLSGRLPRRRSASAVGAMVLALLAWTAGLLLPWPTTAALAACTMLGFTGPFSGIGFDTARSFNEPSRWGTCTGLVNMGGFLSTILAVQVVGLVLDHLGGERSTSDFRTAFACAALVWLTGLVGLLVSWAVTRRQVRQGRATASF</sequence>
<evidence type="ECO:0000256" key="4">
    <source>
        <dbReference type="ARBA" id="ARBA00023136"/>
    </source>
</evidence>
<reference evidence="7 8" key="1">
    <citation type="submission" date="2020-11" db="EMBL/GenBank/DDBJ databases">
        <title>Actinomyces sp. ZJ750.</title>
        <authorList>
            <person name="Zhou J."/>
        </authorList>
    </citation>
    <scope>NUCLEOTIDE SEQUENCE [LARGE SCALE GENOMIC DNA]</scope>
    <source>
        <strain evidence="7 8">ZJ750</strain>
    </source>
</reference>
<keyword evidence="4 5" id="KW-0472">Membrane</keyword>
<accession>A0A7T0PXX1</accession>
<dbReference type="GO" id="GO:0005886">
    <property type="term" value="C:plasma membrane"/>
    <property type="evidence" value="ECO:0007669"/>
    <property type="project" value="UniProtKB-SubCell"/>
</dbReference>
<feature type="transmembrane region" description="Helical" evidence="5">
    <location>
        <begin position="285"/>
        <end position="308"/>
    </location>
</feature>
<protein>
    <submittedName>
        <fullName evidence="7">MFS transporter</fullName>
    </submittedName>
</protein>
<dbReference type="AlphaFoldDB" id="A0A7T0PXX1"/>
<feature type="transmembrane region" description="Helical" evidence="5">
    <location>
        <begin position="412"/>
        <end position="436"/>
    </location>
</feature>
<evidence type="ECO:0000313" key="7">
    <source>
        <dbReference type="EMBL" id="QPL06260.1"/>
    </source>
</evidence>
<dbReference type="InterPro" id="IPR036259">
    <property type="entry name" value="MFS_trans_sf"/>
</dbReference>
<keyword evidence="3 5" id="KW-1133">Transmembrane helix</keyword>
<dbReference type="InterPro" id="IPR020846">
    <property type="entry name" value="MFS_dom"/>
</dbReference>
<dbReference type="Gene3D" id="1.20.1250.20">
    <property type="entry name" value="MFS general substrate transporter like domains"/>
    <property type="match status" value="2"/>
</dbReference>
<feature type="transmembrane region" description="Helical" evidence="5">
    <location>
        <begin position="374"/>
        <end position="400"/>
    </location>
</feature>
<dbReference type="Pfam" id="PF07690">
    <property type="entry name" value="MFS_1"/>
    <property type="match status" value="1"/>
</dbReference>
<dbReference type="GO" id="GO:0061513">
    <property type="term" value="F:glucose 6-phosphate:phosphate antiporter activity"/>
    <property type="evidence" value="ECO:0007669"/>
    <property type="project" value="TreeGrafter"/>
</dbReference>
<dbReference type="InterPro" id="IPR051337">
    <property type="entry name" value="OPA_Antiporter"/>
</dbReference>
<evidence type="ECO:0000256" key="2">
    <source>
        <dbReference type="ARBA" id="ARBA00022692"/>
    </source>
</evidence>
<evidence type="ECO:0000256" key="3">
    <source>
        <dbReference type="ARBA" id="ARBA00022989"/>
    </source>
</evidence>
<feature type="transmembrane region" description="Helical" evidence="5">
    <location>
        <begin position="343"/>
        <end position="362"/>
    </location>
</feature>
<dbReference type="PANTHER" id="PTHR43826:SF3">
    <property type="entry name" value="GLUCOSE-6-PHOSPHATE EXCHANGER SLC37A4"/>
    <property type="match status" value="1"/>
</dbReference>
<proteinExistence type="predicted"/>
<name>A0A7T0PXX1_9ACTO</name>
<evidence type="ECO:0000256" key="1">
    <source>
        <dbReference type="ARBA" id="ARBA00004651"/>
    </source>
</evidence>
<gene>
    <name evidence="7" type="ORF">ID810_04985</name>
</gene>
<feature type="transmembrane region" description="Helical" evidence="5">
    <location>
        <begin position="320"/>
        <end position="337"/>
    </location>
</feature>
<dbReference type="EMBL" id="CP063989">
    <property type="protein sequence ID" value="QPL06260.1"/>
    <property type="molecule type" value="Genomic_DNA"/>
</dbReference>
<dbReference type="PROSITE" id="PS50850">
    <property type="entry name" value="MFS"/>
    <property type="match status" value="1"/>
</dbReference>